<evidence type="ECO:0000256" key="8">
    <source>
        <dbReference type="ARBA" id="ARBA00022989"/>
    </source>
</evidence>
<dbReference type="Proteomes" id="UP000240624">
    <property type="component" value="Unassembled WGS sequence"/>
</dbReference>
<dbReference type="PANTHER" id="PTHR30093:SF45">
    <property type="entry name" value="TYPE II SECRETION SYSTEM CORE PROTEIN G"/>
    <property type="match status" value="1"/>
</dbReference>
<evidence type="ECO:0000256" key="7">
    <source>
        <dbReference type="ARBA" id="ARBA00022692"/>
    </source>
</evidence>
<comment type="subcellular location">
    <subcellularLocation>
        <location evidence="1">Cell inner membrane</location>
        <topology evidence="1">Single-pass membrane protein</topology>
    </subcellularLocation>
</comment>
<keyword evidence="4" id="KW-1003">Cell membrane</keyword>
<protein>
    <recommendedName>
        <fullName evidence="3">Type II secretion system core protein G</fullName>
    </recommendedName>
</protein>
<dbReference type="GO" id="GO:0005886">
    <property type="term" value="C:plasma membrane"/>
    <property type="evidence" value="ECO:0007669"/>
    <property type="project" value="UniProtKB-SubCell"/>
</dbReference>
<keyword evidence="7 10" id="KW-0812">Transmembrane</keyword>
<evidence type="ECO:0000313" key="14">
    <source>
        <dbReference type="Proteomes" id="UP000193495"/>
    </source>
</evidence>
<keyword evidence="8 10" id="KW-1133">Transmembrane helix</keyword>
<sequence length="144" mass="15496">MVLIDKRKPRNAQTGLTLLEVMVVLAIIALVVGLSAPRLMSSFGRAKAQAASVQMANLKGALQLYYIDLGRYPTETEGLKALISPPIGAANWLGPYVDSEEALTDPWGRPFLYQYPSAEGDFALITLGRDGQPGGSREDSDITS</sequence>
<dbReference type="InterPro" id="IPR045584">
    <property type="entry name" value="Pilin-like"/>
</dbReference>
<feature type="transmembrane region" description="Helical" evidence="10">
    <location>
        <begin position="16"/>
        <end position="36"/>
    </location>
</feature>
<keyword evidence="9 10" id="KW-0472">Membrane</keyword>
<gene>
    <name evidence="13" type="primary">xcpT</name>
    <name evidence="12" type="ORF">CLV79_102407</name>
    <name evidence="13" type="ORF">LOS8367_01489</name>
</gene>
<dbReference type="Pfam" id="PF07963">
    <property type="entry name" value="N_methyl"/>
    <property type="match status" value="1"/>
</dbReference>
<keyword evidence="5" id="KW-0488">Methylation</keyword>
<name>A0A1X6YZI1_9RHOB</name>
<dbReference type="Gene3D" id="3.30.700.10">
    <property type="entry name" value="Glycoprotein, Type 4 Pilin"/>
    <property type="match status" value="1"/>
</dbReference>
<dbReference type="NCBIfam" id="TIGR01710">
    <property type="entry name" value="typeII_sec_gspG"/>
    <property type="match status" value="1"/>
</dbReference>
<dbReference type="InterPro" id="IPR000983">
    <property type="entry name" value="Bac_GSPG_pilin"/>
</dbReference>
<evidence type="ECO:0000313" key="13">
    <source>
        <dbReference type="EMBL" id="SLN36230.1"/>
    </source>
</evidence>
<evidence type="ECO:0000313" key="12">
    <source>
        <dbReference type="EMBL" id="PSK87915.1"/>
    </source>
</evidence>
<accession>A0A1X6YZI1</accession>
<dbReference type="GO" id="GO:0015627">
    <property type="term" value="C:type II protein secretion system complex"/>
    <property type="evidence" value="ECO:0007669"/>
    <property type="project" value="InterPro"/>
</dbReference>
<evidence type="ECO:0000256" key="4">
    <source>
        <dbReference type="ARBA" id="ARBA00022475"/>
    </source>
</evidence>
<dbReference type="AlphaFoldDB" id="A0A1X6YZI1"/>
<evidence type="ECO:0000256" key="10">
    <source>
        <dbReference type="SAM" id="Phobius"/>
    </source>
</evidence>
<comment type="similarity">
    <text evidence="2">Belongs to the GSP G family.</text>
</comment>
<evidence type="ECO:0000256" key="5">
    <source>
        <dbReference type="ARBA" id="ARBA00022481"/>
    </source>
</evidence>
<dbReference type="NCBIfam" id="TIGR02532">
    <property type="entry name" value="IV_pilin_GFxxxE"/>
    <property type="match status" value="1"/>
</dbReference>
<evidence type="ECO:0000256" key="9">
    <source>
        <dbReference type="ARBA" id="ARBA00023136"/>
    </source>
</evidence>
<dbReference type="GO" id="GO:0015628">
    <property type="term" value="P:protein secretion by the type II secretion system"/>
    <property type="evidence" value="ECO:0007669"/>
    <property type="project" value="InterPro"/>
</dbReference>
<organism evidence="13 14">
    <name type="scientific">Limimaricola soesokkakensis</name>
    <dbReference type="NCBI Taxonomy" id="1343159"/>
    <lineage>
        <taxon>Bacteria</taxon>
        <taxon>Pseudomonadati</taxon>
        <taxon>Pseudomonadota</taxon>
        <taxon>Alphaproteobacteria</taxon>
        <taxon>Rhodobacterales</taxon>
        <taxon>Paracoccaceae</taxon>
        <taxon>Limimaricola</taxon>
    </lineage>
</organism>
<dbReference type="InterPro" id="IPR012902">
    <property type="entry name" value="N_methyl_site"/>
</dbReference>
<dbReference type="PANTHER" id="PTHR30093">
    <property type="entry name" value="GENERAL SECRETION PATHWAY PROTEIN G"/>
    <property type="match status" value="1"/>
</dbReference>
<keyword evidence="6" id="KW-0997">Cell inner membrane</keyword>
<dbReference type="RefSeq" id="WP_165761406.1">
    <property type="nucleotide sequence ID" value="NZ_FWFY01000003.1"/>
</dbReference>
<evidence type="ECO:0000256" key="3">
    <source>
        <dbReference type="ARBA" id="ARBA00020042"/>
    </source>
</evidence>
<evidence type="ECO:0000259" key="11">
    <source>
        <dbReference type="Pfam" id="PF08334"/>
    </source>
</evidence>
<evidence type="ECO:0000256" key="2">
    <source>
        <dbReference type="ARBA" id="ARBA00009984"/>
    </source>
</evidence>
<dbReference type="PROSITE" id="PS00409">
    <property type="entry name" value="PROKAR_NTER_METHYL"/>
    <property type="match status" value="1"/>
</dbReference>
<feature type="domain" description="Type II secretion system protein GspG C-terminal" evidence="11">
    <location>
        <begin position="38"/>
        <end position="144"/>
    </location>
</feature>
<dbReference type="SUPFAM" id="SSF54523">
    <property type="entry name" value="Pili subunits"/>
    <property type="match status" value="1"/>
</dbReference>
<reference evidence="12 15" key="2">
    <citation type="submission" date="2018-03" db="EMBL/GenBank/DDBJ databases">
        <title>Genomic Encyclopedia of Archaeal and Bacterial Type Strains, Phase II (KMG-II): from individual species to whole genera.</title>
        <authorList>
            <person name="Goeker M."/>
        </authorList>
    </citation>
    <scope>NUCLEOTIDE SEQUENCE [LARGE SCALE GENOMIC DNA]</scope>
    <source>
        <strain evidence="12 15">DSM 29956</strain>
    </source>
</reference>
<dbReference type="InterPro" id="IPR013545">
    <property type="entry name" value="T2SS_protein-GspG_C"/>
</dbReference>
<dbReference type="Proteomes" id="UP000193495">
    <property type="component" value="Unassembled WGS sequence"/>
</dbReference>
<reference evidence="13 14" key="1">
    <citation type="submission" date="2017-03" db="EMBL/GenBank/DDBJ databases">
        <authorList>
            <person name="Afonso C.L."/>
            <person name="Miller P.J."/>
            <person name="Scott M.A."/>
            <person name="Spackman E."/>
            <person name="Goraichik I."/>
            <person name="Dimitrov K.M."/>
            <person name="Suarez D.L."/>
            <person name="Swayne D.E."/>
        </authorList>
    </citation>
    <scope>NUCLEOTIDE SEQUENCE [LARGE SCALE GENOMIC DNA]</scope>
    <source>
        <strain evidence="13 14">CECT 8367</strain>
    </source>
</reference>
<keyword evidence="15" id="KW-1185">Reference proteome</keyword>
<dbReference type="EMBL" id="PYGB01000002">
    <property type="protein sequence ID" value="PSK87915.1"/>
    <property type="molecule type" value="Genomic_DNA"/>
</dbReference>
<evidence type="ECO:0000313" key="15">
    <source>
        <dbReference type="Proteomes" id="UP000240624"/>
    </source>
</evidence>
<evidence type="ECO:0000256" key="6">
    <source>
        <dbReference type="ARBA" id="ARBA00022519"/>
    </source>
</evidence>
<dbReference type="InterPro" id="IPR010054">
    <property type="entry name" value="Type2_sec_GspG"/>
</dbReference>
<proteinExistence type="inferred from homology"/>
<dbReference type="Pfam" id="PF08334">
    <property type="entry name" value="T2SSG"/>
    <property type="match status" value="1"/>
</dbReference>
<dbReference type="PRINTS" id="PR00813">
    <property type="entry name" value="BCTERIALGSPG"/>
</dbReference>
<evidence type="ECO:0000256" key="1">
    <source>
        <dbReference type="ARBA" id="ARBA00004377"/>
    </source>
</evidence>
<dbReference type="EMBL" id="FWFY01000003">
    <property type="protein sequence ID" value="SLN36230.1"/>
    <property type="molecule type" value="Genomic_DNA"/>
</dbReference>